<dbReference type="OrthoDB" id="1939603at2759"/>
<dbReference type="EMBL" id="CP054534">
    <property type="protein sequence ID" value="QSL64620.1"/>
    <property type="molecule type" value="Genomic_DNA"/>
</dbReference>
<feature type="domain" description="C2H2-type" evidence="2">
    <location>
        <begin position="313"/>
        <end position="337"/>
    </location>
</feature>
<reference evidence="3" key="1">
    <citation type="submission" date="2020-06" db="EMBL/GenBank/DDBJ databases">
        <title>Genomes of multiple members of Pneumocystis genus reveal paths to human pathogen Pneumocystis jirovecii.</title>
        <authorList>
            <person name="Cisse O.H."/>
            <person name="Ma L."/>
            <person name="Dekker J."/>
            <person name="Khil P."/>
            <person name="Jo J."/>
            <person name="Brenchley J."/>
            <person name="Blair R."/>
            <person name="Pahar B."/>
            <person name="Chabe M."/>
            <person name="Van Rompay K.A."/>
            <person name="Keesler R."/>
            <person name="Sukura A."/>
            <person name="Hirsch V."/>
            <person name="Kutty G."/>
            <person name="Liu Y."/>
            <person name="Peng L."/>
            <person name="Chen J."/>
            <person name="Song J."/>
            <person name="Weissenbacher-Lang C."/>
            <person name="Xu J."/>
            <person name="Upham N.S."/>
            <person name="Stajich J.E."/>
            <person name="Cuomo C.A."/>
            <person name="Cushion M.T."/>
            <person name="Kovacs J.A."/>
        </authorList>
    </citation>
    <scope>NUCLEOTIDE SEQUENCE</scope>
    <source>
        <strain evidence="3">2A</strain>
    </source>
</reference>
<dbReference type="Proteomes" id="UP000663699">
    <property type="component" value="Chromosome 3"/>
</dbReference>
<organism evidence="3 4">
    <name type="scientific">Pneumocystis wakefieldiae</name>
    <dbReference type="NCBI Taxonomy" id="38082"/>
    <lineage>
        <taxon>Eukaryota</taxon>
        <taxon>Fungi</taxon>
        <taxon>Dikarya</taxon>
        <taxon>Ascomycota</taxon>
        <taxon>Taphrinomycotina</taxon>
        <taxon>Pneumocystomycetes</taxon>
        <taxon>Pneumocystaceae</taxon>
        <taxon>Pneumocystis</taxon>
    </lineage>
</organism>
<dbReference type="PANTHER" id="PTHR36167">
    <property type="entry name" value="C2H2 FINGER DOMAIN TRANSCRIPTION FACTOR (EUROFUNG)-RELATED"/>
    <property type="match status" value="1"/>
</dbReference>
<dbReference type="InterPro" id="IPR013087">
    <property type="entry name" value="Znf_C2H2_type"/>
</dbReference>
<feature type="region of interest" description="Disordered" evidence="1">
    <location>
        <begin position="417"/>
        <end position="442"/>
    </location>
</feature>
<evidence type="ECO:0000259" key="2">
    <source>
        <dbReference type="PROSITE" id="PS00028"/>
    </source>
</evidence>
<feature type="region of interest" description="Disordered" evidence="1">
    <location>
        <begin position="357"/>
        <end position="402"/>
    </location>
</feature>
<evidence type="ECO:0000313" key="3">
    <source>
        <dbReference type="EMBL" id="QSL64620.1"/>
    </source>
</evidence>
<feature type="region of interest" description="Disordered" evidence="1">
    <location>
        <begin position="22"/>
        <end position="42"/>
    </location>
</feature>
<proteinExistence type="predicted"/>
<feature type="compositionally biased region" description="Low complexity" evidence="1">
    <location>
        <begin position="22"/>
        <end position="32"/>
    </location>
</feature>
<name>A0A899FKS2_9ASCO</name>
<feature type="compositionally biased region" description="Polar residues" evidence="1">
    <location>
        <begin position="421"/>
        <end position="434"/>
    </location>
</feature>
<dbReference type="InterPro" id="IPR039327">
    <property type="entry name" value="CON7-like"/>
</dbReference>
<dbReference type="AlphaFoldDB" id="A0A899FKS2"/>
<evidence type="ECO:0000256" key="1">
    <source>
        <dbReference type="SAM" id="MobiDB-lite"/>
    </source>
</evidence>
<feature type="compositionally biased region" description="Low complexity" evidence="1">
    <location>
        <begin position="165"/>
        <end position="189"/>
    </location>
</feature>
<feature type="compositionally biased region" description="Low complexity" evidence="1">
    <location>
        <begin position="383"/>
        <end position="397"/>
    </location>
</feature>
<dbReference type="PANTHER" id="PTHR36167:SF3">
    <property type="entry name" value="C2H2 FINGER DOMAIN TRANSCRIPTION FACTOR (EUROFUNG)-RELATED"/>
    <property type="match status" value="1"/>
</dbReference>
<feature type="compositionally biased region" description="Polar residues" evidence="1">
    <location>
        <begin position="140"/>
        <end position="157"/>
    </location>
</feature>
<protein>
    <recommendedName>
        <fullName evidence="2">C2H2-type domain-containing protein</fullName>
    </recommendedName>
</protein>
<gene>
    <name evidence="3" type="ORF">MERGE_001921</name>
</gene>
<sequence>MDASAPSDEYFNDSLSGHVLHGRSGSISGSSGDQRWPSYNRTNIEHKHGPVFEHETECMTFSGLPPLSQAFNAYPHYPRVGGNYLDTPYSPHTQNAIHLGQSHTLAVAPRASQGPYTFNTSSNDLHGYFGHNRPNDEVFPSNSHYVNHPPSTSSGTLGPTAIGTTPPLGSSLNSNSSSTLSSVPSNTTTYPQSNLDSRLPINDQPHRLSSAYSSNLVHPSIAPLASEPPVQHFWSNYTLQNHTAADRTTSNNGFKSSPVNVFRQSVTMQGGIHLPYKSQGKVKQIYSFVPLPGAQTQKRPRRRYDEIERIYNCGWNGCEKSYGTLNHLNAHVFMQGHGEKRTPDEFKEIRAVWRAKKKEKVKEKQTEDQLHQEEQKHHPLPSPQLSQQLSSIPESQSHPPNLSHVVYAHLPQPLPNVYPYPTQQAPLSEPSNQHPYPASTYHSSLLPHLNQFIAQPQTFTSNNRDYKSHADEEDRDAEGEPDPETST</sequence>
<dbReference type="PROSITE" id="PS00028">
    <property type="entry name" value="ZINC_FINGER_C2H2_1"/>
    <property type="match status" value="1"/>
</dbReference>
<feature type="region of interest" description="Disordered" evidence="1">
    <location>
        <begin position="127"/>
        <end position="207"/>
    </location>
</feature>
<feature type="compositionally biased region" description="Acidic residues" evidence="1">
    <location>
        <begin position="473"/>
        <end position="487"/>
    </location>
</feature>
<feature type="compositionally biased region" description="Basic and acidic residues" evidence="1">
    <location>
        <begin position="360"/>
        <end position="377"/>
    </location>
</feature>
<keyword evidence="4" id="KW-1185">Reference proteome</keyword>
<evidence type="ECO:0000313" key="4">
    <source>
        <dbReference type="Proteomes" id="UP000663699"/>
    </source>
</evidence>
<accession>A0A899FKS2</accession>
<dbReference type="GO" id="GO:0006355">
    <property type="term" value="P:regulation of DNA-templated transcription"/>
    <property type="evidence" value="ECO:0007669"/>
    <property type="project" value="InterPro"/>
</dbReference>
<feature type="region of interest" description="Disordered" evidence="1">
    <location>
        <begin position="456"/>
        <end position="487"/>
    </location>
</feature>